<organism evidence="1 2">
    <name type="scientific">Exophiala dermatitidis</name>
    <name type="common">Black yeast-like fungus</name>
    <name type="synonym">Wangiella dermatitidis</name>
    <dbReference type="NCBI Taxonomy" id="5970"/>
    <lineage>
        <taxon>Eukaryota</taxon>
        <taxon>Fungi</taxon>
        <taxon>Dikarya</taxon>
        <taxon>Ascomycota</taxon>
        <taxon>Pezizomycotina</taxon>
        <taxon>Eurotiomycetes</taxon>
        <taxon>Chaetothyriomycetidae</taxon>
        <taxon>Chaetothyriales</taxon>
        <taxon>Herpotrichiellaceae</taxon>
        <taxon>Exophiala</taxon>
    </lineage>
</organism>
<comment type="caution">
    <text evidence="1">The sequence shown here is derived from an EMBL/GenBank/DDBJ whole genome shotgun (WGS) entry which is preliminary data.</text>
</comment>
<dbReference type="Proteomes" id="UP001161757">
    <property type="component" value="Unassembled WGS sequence"/>
</dbReference>
<proteinExistence type="predicted"/>
<name>A0AAN6EMR1_EXODE</name>
<dbReference type="EMBL" id="JAJGCB010000020">
    <property type="protein sequence ID" value="KAJ8988161.1"/>
    <property type="molecule type" value="Genomic_DNA"/>
</dbReference>
<protein>
    <submittedName>
        <fullName evidence="1">Uncharacterized protein</fullName>
    </submittedName>
</protein>
<reference evidence="1" key="1">
    <citation type="submission" date="2023-01" db="EMBL/GenBank/DDBJ databases">
        <title>Exophiala dermititidis isolated from Cystic Fibrosis Patient.</title>
        <authorList>
            <person name="Kurbessoian T."/>
            <person name="Crocker A."/>
            <person name="Murante D."/>
            <person name="Hogan D.A."/>
            <person name="Stajich J.E."/>
        </authorList>
    </citation>
    <scope>NUCLEOTIDE SEQUENCE</scope>
    <source>
        <strain evidence="1">Ex8</strain>
    </source>
</reference>
<gene>
    <name evidence="1" type="ORF">HRR80_007936</name>
</gene>
<evidence type="ECO:0000313" key="2">
    <source>
        <dbReference type="Proteomes" id="UP001161757"/>
    </source>
</evidence>
<sequence>MKQKTMQQIIPSNFIDKHKLEDFLSTTNDPSSFKVTRKLDKYHIQYFIVNGKPPRELSWEDVAMLKR</sequence>
<evidence type="ECO:0000313" key="1">
    <source>
        <dbReference type="EMBL" id="KAJ8988161.1"/>
    </source>
</evidence>
<dbReference type="AlphaFoldDB" id="A0AAN6EMR1"/>
<accession>A0AAN6EMR1</accession>